<dbReference type="Gene3D" id="3.30.300.30">
    <property type="match status" value="1"/>
</dbReference>
<evidence type="ECO:0000256" key="3">
    <source>
        <dbReference type="ARBA" id="ARBA00022832"/>
    </source>
</evidence>
<proteinExistence type="inferred from homology"/>
<dbReference type="InterPro" id="IPR045851">
    <property type="entry name" value="AMP-bd_C_sf"/>
</dbReference>
<reference evidence="8" key="1">
    <citation type="submission" date="2021-08" db="EMBL/GenBank/DDBJ databases">
        <title>Complete genome sequence of Moraxella sp strain PS-22.</title>
        <authorList>
            <person name="Das S.K."/>
        </authorList>
    </citation>
    <scope>NUCLEOTIDE SEQUENCE</scope>
    <source>
        <strain evidence="8">PS-22</strain>
    </source>
</reference>
<dbReference type="PANTHER" id="PTHR43859:SF4">
    <property type="entry name" value="BUTANOATE--COA LIGASE AAE1-RELATED"/>
    <property type="match status" value="1"/>
</dbReference>
<evidence type="ECO:0000259" key="6">
    <source>
        <dbReference type="Pfam" id="PF00501"/>
    </source>
</evidence>
<accession>A0A9X1USZ0</accession>
<keyword evidence="3" id="KW-0276">Fatty acid metabolism</keyword>
<dbReference type="NCBIfam" id="NF006020">
    <property type="entry name" value="PRK08162.1"/>
    <property type="match status" value="1"/>
</dbReference>
<dbReference type="FunFam" id="3.30.300.30:FF:000008">
    <property type="entry name" value="2,3-dihydroxybenzoate-AMP ligase"/>
    <property type="match status" value="1"/>
</dbReference>
<dbReference type="Pfam" id="PF13193">
    <property type="entry name" value="AMP-binding_C"/>
    <property type="match status" value="1"/>
</dbReference>
<evidence type="ECO:0000256" key="4">
    <source>
        <dbReference type="ARBA" id="ARBA00023098"/>
    </source>
</evidence>
<dbReference type="InterPro" id="IPR042099">
    <property type="entry name" value="ANL_N_sf"/>
</dbReference>
<feature type="region of interest" description="Disordered" evidence="5">
    <location>
        <begin position="560"/>
        <end position="595"/>
    </location>
</feature>
<comment type="similarity">
    <text evidence="1">Belongs to the ATP-dependent AMP-binding enzyme family.</text>
</comment>
<dbReference type="SUPFAM" id="SSF56801">
    <property type="entry name" value="Acetyl-CoA synthetase-like"/>
    <property type="match status" value="1"/>
</dbReference>
<dbReference type="CDD" id="cd12118">
    <property type="entry name" value="ttLC_FACS_AEE21_like"/>
    <property type="match status" value="1"/>
</dbReference>
<dbReference type="Proteomes" id="UP001139238">
    <property type="component" value="Unassembled WGS sequence"/>
</dbReference>
<dbReference type="InterPro" id="IPR000873">
    <property type="entry name" value="AMP-dep_synth/lig_dom"/>
</dbReference>
<gene>
    <name evidence="8" type="ORF">H9W84_09580</name>
</gene>
<dbReference type="PROSITE" id="PS00455">
    <property type="entry name" value="AMP_BINDING"/>
    <property type="match status" value="1"/>
</dbReference>
<dbReference type="InterPro" id="IPR025110">
    <property type="entry name" value="AMP-bd_C"/>
</dbReference>
<organism evidence="8 9">
    <name type="scientific">Moraxella tetraodonis</name>
    <dbReference type="NCBI Taxonomy" id="2767221"/>
    <lineage>
        <taxon>Bacteria</taxon>
        <taxon>Pseudomonadati</taxon>
        <taxon>Pseudomonadota</taxon>
        <taxon>Gammaproteobacteria</taxon>
        <taxon>Moraxellales</taxon>
        <taxon>Moraxellaceae</taxon>
        <taxon>Moraxella</taxon>
    </lineage>
</organism>
<keyword evidence="4" id="KW-0443">Lipid metabolism</keyword>
<dbReference type="Gene3D" id="3.40.50.12780">
    <property type="entry name" value="N-terminal domain of ligase-like"/>
    <property type="match status" value="1"/>
</dbReference>
<dbReference type="GO" id="GO:0016874">
    <property type="term" value="F:ligase activity"/>
    <property type="evidence" value="ECO:0007669"/>
    <property type="project" value="UniProtKB-KW"/>
</dbReference>
<evidence type="ECO:0000256" key="2">
    <source>
        <dbReference type="ARBA" id="ARBA00022598"/>
    </source>
</evidence>
<dbReference type="AlphaFoldDB" id="A0A9X1USZ0"/>
<feature type="domain" description="AMP-dependent synthetase/ligase" evidence="6">
    <location>
        <begin position="25"/>
        <end position="406"/>
    </location>
</feature>
<dbReference type="PANTHER" id="PTHR43859">
    <property type="entry name" value="ACYL-ACTIVATING ENZYME"/>
    <property type="match status" value="1"/>
</dbReference>
<evidence type="ECO:0000259" key="7">
    <source>
        <dbReference type="Pfam" id="PF13193"/>
    </source>
</evidence>
<dbReference type="Pfam" id="PF00501">
    <property type="entry name" value="AMP-binding"/>
    <property type="match status" value="1"/>
</dbReference>
<sequence>MPNFHTGLEKNPANYTPLTPIDFIERTASIYPDQTAIVYKDYEHNDLRQTWGETYNRCRKMSDALKKLGVDKDDTVAVLLPNTPAMVEVAFGVPMSGGVLCTLNTRLDINALVFCLQHSEAKVLIVDTEFEQHIALVQESFPNLIIIHATDPAVTPTEQFGNMTYEELIASGTDLDNWEKPTDEWDAIALNYTSGTTGIPKGVVYHHRGATLNAVSNILDWDMPKHPVYLWTLPLFHCNGWSFPWSIGERAGTNVCLRKVDADLILRLIGDEKVTHYSAAPIVHNMIANGNEALKKAIKHEVRCNVAGAPPPESLLAKMEEMGFKITHVYGLTEVYGPVTLCVERPEWDDLTVSERAQKKSRQGMNSHLLAGFDVFKQGTTTPVAADGSEIGELAIRGNMVMKGYLKNRKATAEAFNGGWFKTGDLGVKYPDGYIKIMDRLKDIIISGGENISSIEVENVLYRMPEVESCGVVAAPHDKWGEVPVAFIEIREGSTLDREDIIAHCRKYLAGFQVPKHIIFAQIPKTSTGKVQKFELRQAARSLAHEEAKITHHHPQSYLAATADSNPSTATAMPSSAIPSNTQTPPNDSPEDEAH</sequence>
<feature type="domain" description="AMP-binding enzyme C-terminal" evidence="7">
    <location>
        <begin position="456"/>
        <end position="530"/>
    </location>
</feature>
<dbReference type="GO" id="GO:0006631">
    <property type="term" value="P:fatty acid metabolic process"/>
    <property type="evidence" value="ECO:0007669"/>
    <property type="project" value="UniProtKB-KW"/>
</dbReference>
<dbReference type="InterPro" id="IPR020845">
    <property type="entry name" value="AMP-binding_CS"/>
</dbReference>
<evidence type="ECO:0000313" key="9">
    <source>
        <dbReference type="Proteomes" id="UP001139238"/>
    </source>
</evidence>
<evidence type="ECO:0000256" key="1">
    <source>
        <dbReference type="ARBA" id="ARBA00006432"/>
    </source>
</evidence>
<evidence type="ECO:0000313" key="8">
    <source>
        <dbReference type="EMBL" id="MCG8148376.1"/>
    </source>
</evidence>
<dbReference type="EMBL" id="JACSYB010000001">
    <property type="protein sequence ID" value="MCG8148376.1"/>
    <property type="molecule type" value="Genomic_DNA"/>
</dbReference>
<evidence type="ECO:0000256" key="5">
    <source>
        <dbReference type="SAM" id="MobiDB-lite"/>
    </source>
</evidence>
<comment type="caution">
    <text evidence="8">The sequence shown here is derived from an EMBL/GenBank/DDBJ whole genome shotgun (WGS) entry which is preliminary data.</text>
</comment>
<feature type="compositionally biased region" description="Polar residues" evidence="5">
    <location>
        <begin position="563"/>
        <end position="586"/>
    </location>
</feature>
<name>A0A9X1USZ0_9GAMM</name>
<keyword evidence="2" id="KW-0436">Ligase</keyword>
<keyword evidence="9" id="KW-1185">Reference proteome</keyword>
<protein>
    <submittedName>
        <fullName evidence="8">AMP-binding protein</fullName>
    </submittedName>
</protein>